<comment type="similarity">
    <text evidence="2">Belongs to the SusD family.</text>
</comment>
<feature type="chain" id="PRO_5003954319" evidence="6">
    <location>
        <begin position="25"/>
        <end position="635"/>
    </location>
</feature>
<gene>
    <name evidence="9" type="ORF">HMPREF9134_01481</name>
</gene>
<evidence type="ECO:0000259" key="7">
    <source>
        <dbReference type="Pfam" id="PF07980"/>
    </source>
</evidence>
<dbReference type="SUPFAM" id="SSF48452">
    <property type="entry name" value="TPR-like"/>
    <property type="match status" value="1"/>
</dbReference>
<evidence type="ECO:0000256" key="5">
    <source>
        <dbReference type="ARBA" id="ARBA00023237"/>
    </source>
</evidence>
<evidence type="ECO:0000256" key="2">
    <source>
        <dbReference type="ARBA" id="ARBA00006275"/>
    </source>
</evidence>
<dbReference type="PATRIC" id="fig|1127696.3.peg.1335"/>
<dbReference type="eggNOG" id="COG0614">
    <property type="taxonomic scope" value="Bacteria"/>
</dbReference>
<organism evidence="9 10">
    <name type="scientific">Porphyromonas catoniae F0037</name>
    <dbReference type="NCBI Taxonomy" id="1127696"/>
    <lineage>
        <taxon>Bacteria</taxon>
        <taxon>Pseudomonadati</taxon>
        <taxon>Bacteroidota</taxon>
        <taxon>Bacteroidia</taxon>
        <taxon>Bacteroidales</taxon>
        <taxon>Porphyromonadaceae</taxon>
        <taxon>Porphyromonas</taxon>
    </lineage>
</organism>
<comment type="caution">
    <text evidence="9">The sequence shown here is derived from an EMBL/GenBank/DDBJ whole genome shotgun (WGS) entry which is preliminary data.</text>
</comment>
<evidence type="ECO:0000313" key="9">
    <source>
        <dbReference type="EMBL" id="EKY00151.1"/>
    </source>
</evidence>
<dbReference type="InterPro" id="IPR011990">
    <property type="entry name" value="TPR-like_helical_dom_sf"/>
</dbReference>
<dbReference type="Gene3D" id="1.25.40.390">
    <property type="match status" value="1"/>
</dbReference>
<sequence length="635" mass="71364">MNRLYKLALLCGATLLLGSSCSNFLDIVPDERPTEKDAYSDRNKGIDYLYSCYAYLPNPAGTTGSLDLLTGDEVITSFELESFSSFPKGKYTASSPGISYWNNFFQGIRQCYMFSKVIDKLPDTSDAEKADYKAQINFLLAYYHYLLLRCYGPIILVKELPDVNTRVEDYAARTNFDECVSWIAAKFDEAAAGLPATRNDVKSRVGLATSTAAKGFKAKLYLYAASPLFNGGQPSLFESLKDKNGNHLMPMTYDPQKWVRAKEAIKQAIDAAEAAGYALYMKDDQYKSQNKYPENGIERRLRLTILDWVGSPNPEVIFADSRGVGLYDFQGKSTPKGVDGSEYGYNGVGPTWAMLNRFYTKNGLPWDEDPETKNLDPLEVVAVDAAHAAHAKEGVKTIKFNLDREPRFYAWIGFQGGYFEILNKEPSNPLYPTPSFMPEAGRVLLDFTKNGNQGRKGRNNNYTPSGYLNKKGTFPNQLMAKNGVTVISHPWPLLRLGDLYLSYAEACVETNDLAEAKTYIDKIRTRAGIPTVDAAWSAIGVTPDQDKLRKIVRQERQIELYLENQNFWDMRRWLLAKDAFGHKAKGLDIEATSIEEFAKLKEIVFERAFSDANYLLPIPIDDINRNGNLINNPGY</sequence>
<evidence type="ECO:0000313" key="10">
    <source>
        <dbReference type="Proteomes" id="UP000010408"/>
    </source>
</evidence>
<reference evidence="9 10" key="1">
    <citation type="submission" date="2012-05" db="EMBL/GenBank/DDBJ databases">
        <authorList>
            <person name="Weinstock G."/>
            <person name="Sodergren E."/>
            <person name="Lobos E.A."/>
            <person name="Fulton L."/>
            <person name="Fulton R."/>
            <person name="Courtney L."/>
            <person name="Fronick C."/>
            <person name="O'Laughlin M."/>
            <person name="Godfrey J."/>
            <person name="Wilson R.M."/>
            <person name="Miner T."/>
            <person name="Farmer C."/>
            <person name="Delehaunty K."/>
            <person name="Cordes M."/>
            <person name="Minx P."/>
            <person name="Tomlinson C."/>
            <person name="Chen J."/>
            <person name="Wollam A."/>
            <person name="Pepin K.H."/>
            <person name="Bhonagiri V."/>
            <person name="Zhang X."/>
            <person name="Suruliraj S."/>
            <person name="Warren W."/>
            <person name="Mitreva M."/>
            <person name="Mardis E.R."/>
            <person name="Wilson R.K."/>
        </authorList>
    </citation>
    <scope>NUCLEOTIDE SEQUENCE [LARGE SCALE GENOMIC DNA]</scope>
    <source>
        <strain evidence="9 10">F0037</strain>
    </source>
</reference>
<keyword evidence="5" id="KW-0998">Cell outer membrane</keyword>
<comment type="subcellular location">
    <subcellularLocation>
        <location evidence="1">Cell outer membrane</location>
    </subcellularLocation>
</comment>
<keyword evidence="4" id="KW-0472">Membrane</keyword>
<keyword evidence="3 6" id="KW-0732">Signal</keyword>
<dbReference type="PROSITE" id="PS51257">
    <property type="entry name" value="PROKAR_LIPOPROTEIN"/>
    <property type="match status" value="1"/>
</dbReference>
<dbReference type="GO" id="GO:0009279">
    <property type="term" value="C:cell outer membrane"/>
    <property type="evidence" value="ECO:0007669"/>
    <property type="project" value="UniProtKB-SubCell"/>
</dbReference>
<evidence type="ECO:0000256" key="1">
    <source>
        <dbReference type="ARBA" id="ARBA00004442"/>
    </source>
</evidence>
<evidence type="ECO:0000256" key="3">
    <source>
        <dbReference type="ARBA" id="ARBA00022729"/>
    </source>
</evidence>
<evidence type="ECO:0000259" key="8">
    <source>
        <dbReference type="Pfam" id="PF14322"/>
    </source>
</evidence>
<evidence type="ECO:0000256" key="6">
    <source>
        <dbReference type="SAM" id="SignalP"/>
    </source>
</evidence>
<dbReference type="HOGENOM" id="CLU_015553_0_3_10"/>
<dbReference type="STRING" id="1127696.HMPREF9134_01481"/>
<dbReference type="EMBL" id="AMEQ01000040">
    <property type="protein sequence ID" value="EKY00151.1"/>
    <property type="molecule type" value="Genomic_DNA"/>
</dbReference>
<dbReference type="RefSeq" id="WP_005467581.1">
    <property type="nucleotide sequence ID" value="NZ_KB291032.1"/>
</dbReference>
<proteinExistence type="inferred from homology"/>
<accession>L1N9Z0</accession>
<feature type="domain" description="SusD-like N-terminal" evidence="8">
    <location>
        <begin position="89"/>
        <end position="222"/>
    </location>
</feature>
<dbReference type="Proteomes" id="UP000010408">
    <property type="component" value="Unassembled WGS sequence"/>
</dbReference>
<dbReference type="Pfam" id="PF07980">
    <property type="entry name" value="SusD_RagB"/>
    <property type="match status" value="1"/>
</dbReference>
<feature type="signal peptide" evidence="6">
    <location>
        <begin position="1"/>
        <end position="24"/>
    </location>
</feature>
<evidence type="ECO:0000256" key="4">
    <source>
        <dbReference type="ARBA" id="ARBA00023136"/>
    </source>
</evidence>
<dbReference type="InterPro" id="IPR012944">
    <property type="entry name" value="SusD_RagB_dom"/>
</dbReference>
<dbReference type="Pfam" id="PF14322">
    <property type="entry name" value="SusD-like_3"/>
    <property type="match status" value="1"/>
</dbReference>
<dbReference type="AlphaFoldDB" id="L1N9Z0"/>
<feature type="domain" description="RagB/SusD" evidence="7">
    <location>
        <begin position="314"/>
        <end position="635"/>
    </location>
</feature>
<name>L1N9Z0_9PORP</name>
<protein>
    <submittedName>
        <fullName evidence="9">SusD family protein</fullName>
    </submittedName>
</protein>
<dbReference type="InterPro" id="IPR033985">
    <property type="entry name" value="SusD-like_N"/>
</dbReference>